<dbReference type="EMBL" id="MU003767">
    <property type="protein sequence ID" value="KAF2725683.1"/>
    <property type="molecule type" value="Genomic_DNA"/>
</dbReference>
<gene>
    <name evidence="2" type="ORF">K431DRAFT_281046</name>
</gene>
<protein>
    <submittedName>
        <fullName evidence="2">Uncharacterized protein</fullName>
    </submittedName>
</protein>
<evidence type="ECO:0000313" key="2">
    <source>
        <dbReference type="EMBL" id="KAF2725683.1"/>
    </source>
</evidence>
<reference evidence="2" key="1">
    <citation type="journal article" date="2020" name="Stud. Mycol.">
        <title>101 Dothideomycetes genomes: a test case for predicting lifestyles and emergence of pathogens.</title>
        <authorList>
            <person name="Haridas S."/>
            <person name="Albert R."/>
            <person name="Binder M."/>
            <person name="Bloem J."/>
            <person name="Labutti K."/>
            <person name="Salamov A."/>
            <person name="Andreopoulos B."/>
            <person name="Baker S."/>
            <person name="Barry K."/>
            <person name="Bills G."/>
            <person name="Bluhm B."/>
            <person name="Cannon C."/>
            <person name="Castanera R."/>
            <person name="Culley D."/>
            <person name="Daum C."/>
            <person name="Ezra D."/>
            <person name="Gonzalez J."/>
            <person name="Henrissat B."/>
            <person name="Kuo A."/>
            <person name="Liang C."/>
            <person name="Lipzen A."/>
            <person name="Lutzoni F."/>
            <person name="Magnuson J."/>
            <person name="Mondo S."/>
            <person name="Nolan M."/>
            <person name="Ohm R."/>
            <person name="Pangilinan J."/>
            <person name="Park H.-J."/>
            <person name="Ramirez L."/>
            <person name="Alfaro M."/>
            <person name="Sun H."/>
            <person name="Tritt A."/>
            <person name="Yoshinaga Y."/>
            <person name="Zwiers L.-H."/>
            <person name="Turgeon B."/>
            <person name="Goodwin S."/>
            <person name="Spatafora J."/>
            <person name="Crous P."/>
            <person name="Grigoriev I."/>
        </authorList>
    </citation>
    <scope>NUCLEOTIDE SEQUENCE</scope>
    <source>
        <strain evidence="2">CBS 116435</strain>
    </source>
</reference>
<name>A0A9P4UUF6_9PEZI</name>
<accession>A0A9P4UUF6</accession>
<sequence length="108" mass="11218">MSGLIRPRNLLIAGGLGAAVYLSPINPFHTPGVQNVTDRYSAGGGSHNHQPGVATQRGRADITSSDQISPKGADTKHFEENVASQKVGTPGPVAKAFNETQLGQSKGK</sequence>
<evidence type="ECO:0000313" key="3">
    <source>
        <dbReference type="Proteomes" id="UP000799441"/>
    </source>
</evidence>
<dbReference type="OrthoDB" id="5373857at2759"/>
<evidence type="ECO:0000256" key="1">
    <source>
        <dbReference type="SAM" id="MobiDB-lite"/>
    </source>
</evidence>
<dbReference type="Proteomes" id="UP000799441">
    <property type="component" value="Unassembled WGS sequence"/>
</dbReference>
<keyword evidence="3" id="KW-1185">Reference proteome</keyword>
<dbReference type="AlphaFoldDB" id="A0A9P4UUF6"/>
<feature type="compositionally biased region" description="Polar residues" evidence="1">
    <location>
        <begin position="98"/>
        <end position="108"/>
    </location>
</feature>
<comment type="caution">
    <text evidence="2">The sequence shown here is derived from an EMBL/GenBank/DDBJ whole genome shotgun (WGS) entry which is preliminary data.</text>
</comment>
<feature type="region of interest" description="Disordered" evidence="1">
    <location>
        <begin position="38"/>
        <end position="108"/>
    </location>
</feature>
<proteinExistence type="predicted"/>
<organism evidence="2 3">
    <name type="scientific">Polychaeton citri CBS 116435</name>
    <dbReference type="NCBI Taxonomy" id="1314669"/>
    <lineage>
        <taxon>Eukaryota</taxon>
        <taxon>Fungi</taxon>
        <taxon>Dikarya</taxon>
        <taxon>Ascomycota</taxon>
        <taxon>Pezizomycotina</taxon>
        <taxon>Dothideomycetes</taxon>
        <taxon>Dothideomycetidae</taxon>
        <taxon>Capnodiales</taxon>
        <taxon>Capnodiaceae</taxon>
        <taxon>Polychaeton</taxon>
    </lineage>
</organism>